<name>A0A392MYK7_9FABA</name>
<evidence type="ECO:0000313" key="1">
    <source>
        <dbReference type="EMBL" id="MCH92626.1"/>
    </source>
</evidence>
<evidence type="ECO:0000313" key="2">
    <source>
        <dbReference type="Proteomes" id="UP000265520"/>
    </source>
</evidence>
<organism evidence="1 2">
    <name type="scientific">Trifolium medium</name>
    <dbReference type="NCBI Taxonomy" id="97028"/>
    <lineage>
        <taxon>Eukaryota</taxon>
        <taxon>Viridiplantae</taxon>
        <taxon>Streptophyta</taxon>
        <taxon>Embryophyta</taxon>
        <taxon>Tracheophyta</taxon>
        <taxon>Spermatophyta</taxon>
        <taxon>Magnoliopsida</taxon>
        <taxon>eudicotyledons</taxon>
        <taxon>Gunneridae</taxon>
        <taxon>Pentapetalae</taxon>
        <taxon>rosids</taxon>
        <taxon>fabids</taxon>
        <taxon>Fabales</taxon>
        <taxon>Fabaceae</taxon>
        <taxon>Papilionoideae</taxon>
        <taxon>50 kb inversion clade</taxon>
        <taxon>NPAAA clade</taxon>
        <taxon>Hologalegina</taxon>
        <taxon>IRL clade</taxon>
        <taxon>Trifolieae</taxon>
        <taxon>Trifolium</taxon>
    </lineage>
</organism>
<sequence>MEASTSVPTASPSLNLELLSIVSCVSERKSRSCKNIMNFYECKLKLSCEKMVDFDSLKVNGIDIEEYFMDHGWEKYFKLLNGPIYPLLVTKFWMNAKVVDEKEAKEKEKRKVADNPSLKGKSRVEMGLKEFRETEIRSTLLGLDFVITQAHIAKLLEIEDKGEIMSHYKNNSVHLEAIRDELFEDKSQLGKAKAMFEKYIMIFKILLTSFFPRESSPDQISWEHKNFIYFLFKRTKINLASCLFDHLCDAIRASASNLAWAAHPRLKFWHVSTLMLSTMLQHCN</sequence>
<dbReference type="Proteomes" id="UP000265520">
    <property type="component" value="Unassembled WGS sequence"/>
</dbReference>
<gene>
    <name evidence="1" type="ORF">A2U01_0013566</name>
</gene>
<reference evidence="1 2" key="1">
    <citation type="journal article" date="2018" name="Front. Plant Sci.">
        <title>Red Clover (Trifolium pratense) and Zigzag Clover (T. medium) - A Picture of Genomic Similarities and Differences.</title>
        <authorList>
            <person name="Dluhosova J."/>
            <person name="Istvanek J."/>
            <person name="Nedelnik J."/>
            <person name="Repkova J."/>
        </authorList>
    </citation>
    <scope>NUCLEOTIDE SEQUENCE [LARGE SCALE GENOMIC DNA]</scope>
    <source>
        <strain evidence="2">cv. 10/8</strain>
        <tissue evidence="1">Leaf</tissue>
    </source>
</reference>
<comment type="caution">
    <text evidence="1">The sequence shown here is derived from an EMBL/GenBank/DDBJ whole genome shotgun (WGS) entry which is preliminary data.</text>
</comment>
<feature type="non-terminal residue" evidence="1">
    <location>
        <position position="284"/>
    </location>
</feature>
<dbReference type="EMBL" id="LXQA010023083">
    <property type="protein sequence ID" value="MCH92626.1"/>
    <property type="molecule type" value="Genomic_DNA"/>
</dbReference>
<keyword evidence="2" id="KW-1185">Reference proteome</keyword>
<evidence type="ECO:0008006" key="3">
    <source>
        <dbReference type="Google" id="ProtNLM"/>
    </source>
</evidence>
<dbReference type="AlphaFoldDB" id="A0A392MYK7"/>
<accession>A0A392MYK7</accession>
<proteinExistence type="predicted"/>
<protein>
    <recommendedName>
        <fullName evidence="3">Cullin-like protein</fullName>
    </recommendedName>
</protein>